<gene>
    <name evidence="1" type="ORF">HPBE_LOCUS14011</name>
</gene>
<evidence type="ECO:0000313" key="1">
    <source>
        <dbReference type="EMBL" id="VDO98183.1"/>
    </source>
</evidence>
<reference evidence="3" key="2">
    <citation type="submission" date="2019-09" db="UniProtKB">
        <authorList>
            <consortium name="WormBaseParasite"/>
        </authorList>
    </citation>
    <scope>IDENTIFICATION</scope>
</reference>
<accession>A0A183FZ64</accession>
<accession>A0A3P8B1E2</accession>
<reference evidence="1 2" key="1">
    <citation type="submission" date="2018-11" db="EMBL/GenBank/DDBJ databases">
        <authorList>
            <consortium name="Pathogen Informatics"/>
        </authorList>
    </citation>
    <scope>NUCLEOTIDE SEQUENCE [LARGE SCALE GENOMIC DNA]</scope>
</reference>
<dbReference type="Proteomes" id="UP000050761">
    <property type="component" value="Unassembled WGS sequence"/>
</dbReference>
<sequence>MDSRNRCGWVLCDDGPRKVYQVEDKLRRLTTFFTSKSFDEIDMGFSLENDINVDRGYFLEMMAGALTYHFGIETEASALEGFSTLQDIADYIASHQ</sequence>
<name>A0A183FZ64_HELPZ</name>
<evidence type="ECO:0000313" key="2">
    <source>
        <dbReference type="Proteomes" id="UP000050761"/>
    </source>
</evidence>
<dbReference type="Gene3D" id="1.10.1200.10">
    <property type="entry name" value="ACP-like"/>
    <property type="match status" value="1"/>
</dbReference>
<dbReference type="InterPro" id="IPR036736">
    <property type="entry name" value="ACP-like_sf"/>
</dbReference>
<dbReference type="AlphaFoldDB" id="A0A183FZ64"/>
<dbReference type="WBParaSite" id="HPBE_0001401001-mRNA-1">
    <property type="protein sequence ID" value="HPBE_0001401001-mRNA-1"/>
    <property type="gene ID" value="HPBE_0001401001"/>
</dbReference>
<protein>
    <submittedName>
        <fullName evidence="3">Acyl carrier protein</fullName>
    </submittedName>
</protein>
<organism evidence="2 3">
    <name type="scientific">Heligmosomoides polygyrus</name>
    <name type="common">Parasitic roundworm</name>
    <dbReference type="NCBI Taxonomy" id="6339"/>
    <lineage>
        <taxon>Eukaryota</taxon>
        <taxon>Metazoa</taxon>
        <taxon>Ecdysozoa</taxon>
        <taxon>Nematoda</taxon>
        <taxon>Chromadorea</taxon>
        <taxon>Rhabditida</taxon>
        <taxon>Rhabditina</taxon>
        <taxon>Rhabditomorpha</taxon>
        <taxon>Strongyloidea</taxon>
        <taxon>Heligmosomidae</taxon>
        <taxon>Heligmosomoides</taxon>
    </lineage>
</organism>
<keyword evidence="2" id="KW-1185">Reference proteome</keyword>
<proteinExistence type="predicted"/>
<dbReference type="EMBL" id="UZAH01028167">
    <property type="protein sequence ID" value="VDO98183.1"/>
    <property type="molecule type" value="Genomic_DNA"/>
</dbReference>
<evidence type="ECO:0000313" key="3">
    <source>
        <dbReference type="WBParaSite" id="HPBE_0001401001-mRNA-1"/>
    </source>
</evidence>
<dbReference type="SUPFAM" id="SSF47336">
    <property type="entry name" value="ACP-like"/>
    <property type="match status" value="1"/>
</dbReference>
<dbReference type="OrthoDB" id="5803451at2759"/>